<dbReference type="RefSeq" id="WP_021841637.1">
    <property type="nucleotide sequence ID" value="NZ_CACRUX010000002.1"/>
</dbReference>
<organism evidence="2">
    <name type="scientific">Veillonella ratti</name>
    <dbReference type="NCBI Taxonomy" id="103892"/>
    <lineage>
        <taxon>Bacteria</taxon>
        <taxon>Bacillati</taxon>
        <taxon>Bacillota</taxon>
        <taxon>Negativicutes</taxon>
        <taxon>Veillonellales</taxon>
        <taxon>Veillonellaceae</taxon>
        <taxon>Veillonella</taxon>
    </lineage>
</organism>
<dbReference type="Pfam" id="PF12682">
    <property type="entry name" value="Flavodoxin_4"/>
    <property type="match status" value="1"/>
</dbReference>
<reference evidence="2" key="1">
    <citation type="submission" date="2019-11" db="EMBL/GenBank/DDBJ databases">
        <authorList>
            <person name="Feng L."/>
        </authorList>
    </citation>
    <scope>NUCLEOTIDE SEQUENCE</scope>
    <source>
        <strain evidence="2">VrattiLFYP33</strain>
    </source>
</reference>
<sequence length="160" mass="17624">MSKSLVAYFSVTGTTKQVAHNLAEAIGADLYEIKPEVAYTAPDLNWTNKQSRSSVEMADMSSRPAIQKPLPDMKYSVLYVGFPIWWYRAPSIINTFLESFDLTDVVVIPFATSGGSAMGKTNEALSPSCVGAVLKEGRRFSVQTSKDELKQWSKSFNLGN</sequence>
<feature type="domain" description="Flavodoxin-like" evidence="1">
    <location>
        <begin position="3"/>
        <end position="154"/>
    </location>
</feature>
<accession>A0A6N2YQZ1</accession>
<dbReference type="InterPro" id="IPR029039">
    <property type="entry name" value="Flavoprotein-like_sf"/>
</dbReference>
<dbReference type="GO" id="GO:0016651">
    <property type="term" value="F:oxidoreductase activity, acting on NAD(P)H"/>
    <property type="evidence" value="ECO:0007669"/>
    <property type="project" value="UniProtKB-ARBA"/>
</dbReference>
<dbReference type="AlphaFoldDB" id="A0A6N2YQZ1"/>
<dbReference type="NCBIfam" id="NF005501">
    <property type="entry name" value="PRK07116.1"/>
    <property type="match status" value="1"/>
</dbReference>
<evidence type="ECO:0000259" key="1">
    <source>
        <dbReference type="Pfam" id="PF12682"/>
    </source>
</evidence>
<evidence type="ECO:0000313" key="2">
    <source>
        <dbReference type="EMBL" id="VYT68266.1"/>
    </source>
</evidence>
<dbReference type="EMBL" id="CACRUX010000002">
    <property type="protein sequence ID" value="VYT68266.1"/>
    <property type="molecule type" value="Genomic_DNA"/>
</dbReference>
<dbReference type="InterPro" id="IPR008254">
    <property type="entry name" value="Flavodoxin/NO_synth"/>
</dbReference>
<dbReference type="SUPFAM" id="SSF52218">
    <property type="entry name" value="Flavoproteins"/>
    <property type="match status" value="1"/>
</dbReference>
<dbReference type="PANTHER" id="PTHR39201:SF1">
    <property type="entry name" value="FLAVODOXIN-LIKE DOMAIN-CONTAINING PROTEIN"/>
    <property type="match status" value="1"/>
</dbReference>
<name>A0A6N2YQZ1_9FIRM</name>
<proteinExistence type="predicted"/>
<dbReference type="GO" id="GO:0010181">
    <property type="term" value="F:FMN binding"/>
    <property type="evidence" value="ECO:0007669"/>
    <property type="project" value="InterPro"/>
</dbReference>
<dbReference type="PANTHER" id="PTHR39201">
    <property type="entry name" value="EXPORTED PROTEIN-RELATED"/>
    <property type="match status" value="1"/>
</dbReference>
<protein>
    <submittedName>
        <fullName evidence="2">Flavodoxin</fullName>
    </submittedName>
</protein>
<gene>
    <name evidence="2" type="ORF">VRLFYP33_00308</name>
</gene>
<dbReference type="Gene3D" id="3.40.50.360">
    <property type="match status" value="1"/>
</dbReference>